<reference evidence="1" key="1">
    <citation type="submission" date="2023-07" db="EMBL/GenBank/DDBJ databases">
        <authorList>
            <consortium name="AG Swart"/>
            <person name="Singh M."/>
            <person name="Singh A."/>
            <person name="Seah K."/>
            <person name="Emmerich C."/>
        </authorList>
    </citation>
    <scope>NUCLEOTIDE SEQUENCE</scope>
    <source>
        <strain evidence="1">DP1</strain>
    </source>
</reference>
<protein>
    <submittedName>
        <fullName evidence="1">Uncharacterized protein</fullName>
    </submittedName>
</protein>
<evidence type="ECO:0000313" key="1">
    <source>
        <dbReference type="EMBL" id="CAI2383159.1"/>
    </source>
</evidence>
<sequence length="166" mass="19086">MSAQESTSALSPELLDAMRENDYRLKEDQTDTVYQDANLTSPQDIVKGKLEELDHELSEPLKRIHSIWLARSAKNCYQEKHISDDFTNLEQIKLCKEKTKDNLIGSFYAEAHRRRTADGYTLNNCLLDAKNQVEKMAVCIQSYVTDIEKTNAGLVADFKEQYSKYI</sequence>
<proteinExistence type="predicted"/>
<organism evidence="1 2">
    <name type="scientific">Euplotes crassus</name>
    <dbReference type="NCBI Taxonomy" id="5936"/>
    <lineage>
        <taxon>Eukaryota</taxon>
        <taxon>Sar</taxon>
        <taxon>Alveolata</taxon>
        <taxon>Ciliophora</taxon>
        <taxon>Intramacronucleata</taxon>
        <taxon>Spirotrichea</taxon>
        <taxon>Hypotrichia</taxon>
        <taxon>Euplotida</taxon>
        <taxon>Euplotidae</taxon>
        <taxon>Moneuplotes</taxon>
    </lineage>
</organism>
<dbReference type="EMBL" id="CAMPGE010025399">
    <property type="protein sequence ID" value="CAI2383159.1"/>
    <property type="molecule type" value="Genomic_DNA"/>
</dbReference>
<gene>
    <name evidence="1" type="ORF">ECRASSUSDP1_LOCUS24651</name>
</gene>
<dbReference type="AlphaFoldDB" id="A0AAD1Y225"/>
<name>A0AAD1Y225_EUPCR</name>
<comment type="caution">
    <text evidence="1">The sequence shown here is derived from an EMBL/GenBank/DDBJ whole genome shotgun (WGS) entry which is preliminary data.</text>
</comment>
<evidence type="ECO:0000313" key="2">
    <source>
        <dbReference type="Proteomes" id="UP001295684"/>
    </source>
</evidence>
<keyword evidence="2" id="KW-1185">Reference proteome</keyword>
<dbReference type="Proteomes" id="UP001295684">
    <property type="component" value="Unassembled WGS sequence"/>
</dbReference>
<accession>A0AAD1Y225</accession>